<keyword evidence="2" id="KW-1185">Reference proteome</keyword>
<evidence type="ECO:0000313" key="1">
    <source>
        <dbReference type="EMBL" id="KAH6935592.1"/>
    </source>
</evidence>
<proteinExistence type="predicted"/>
<comment type="caution">
    <text evidence="1">The sequence shown here is derived from an EMBL/GenBank/DDBJ whole genome shotgun (WGS) entry which is preliminary data.</text>
</comment>
<organism evidence="1 2">
    <name type="scientific">Hyalomma asiaticum</name>
    <name type="common">Tick</name>
    <dbReference type="NCBI Taxonomy" id="266040"/>
    <lineage>
        <taxon>Eukaryota</taxon>
        <taxon>Metazoa</taxon>
        <taxon>Ecdysozoa</taxon>
        <taxon>Arthropoda</taxon>
        <taxon>Chelicerata</taxon>
        <taxon>Arachnida</taxon>
        <taxon>Acari</taxon>
        <taxon>Parasitiformes</taxon>
        <taxon>Ixodida</taxon>
        <taxon>Ixodoidea</taxon>
        <taxon>Ixodidae</taxon>
        <taxon>Hyalomminae</taxon>
        <taxon>Hyalomma</taxon>
    </lineage>
</organism>
<name>A0ACB7SNF7_HYAAI</name>
<reference evidence="1" key="1">
    <citation type="submission" date="2020-05" db="EMBL/GenBank/DDBJ databases">
        <title>Large-scale comparative analyses of tick genomes elucidate their genetic diversity and vector capacities.</title>
        <authorList>
            <person name="Jia N."/>
            <person name="Wang J."/>
            <person name="Shi W."/>
            <person name="Du L."/>
            <person name="Sun Y."/>
            <person name="Zhan W."/>
            <person name="Jiang J."/>
            <person name="Wang Q."/>
            <person name="Zhang B."/>
            <person name="Ji P."/>
            <person name="Sakyi L.B."/>
            <person name="Cui X."/>
            <person name="Yuan T."/>
            <person name="Jiang B."/>
            <person name="Yang W."/>
            <person name="Lam T.T.-Y."/>
            <person name="Chang Q."/>
            <person name="Ding S."/>
            <person name="Wang X."/>
            <person name="Zhu J."/>
            <person name="Ruan X."/>
            <person name="Zhao L."/>
            <person name="Wei J."/>
            <person name="Que T."/>
            <person name="Du C."/>
            <person name="Cheng J."/>
            <person name="Dai P."/>
            <person name="Han X."/>
            <person name="Huang E."/>
            <person name="Gao Y."/>
            <person name="Liu J."/>
            <person name="Shao H."/>
            <person name="Ye R."/>
            <person name="Li L."/>
            <person name="Wei W."/>
            <person name="Wang X."/>
            <person name="Wang C."/>
            <person name="Yang T."/>
            <person name="Huo Q."/>
            <person name="Li W."/>
            <person name="Guo W."/>
            <person name="Chen H."/>
            <person name="Zhou L."/>
            <person name="Ni X."/>
            <person name="Tian J."/>
            <person name="Zhou Y."/>
            <person name="Sheng Y."/>
            <person name="Liu T."/>
            <person name="Pan Y."/>
            <person name="Xia L."/>
            <person name="Li J."/>
            <person name="Zhao F."/>
            <person name="Cao W."/>
        </authorList>
    </citation>
    <scope>NUCLEOTIDE SEQUENCE</scope>
    <source>
        <strain evidence="1">Hyas-2018</strain>
    </source>
</reference>
<dbReference type="EMBL" id="CM023483">
    <property type="protein sequence ID" value="KAH6935592.1"/>
    <property type="molecule type" value="Genomic_DNA"/>
</dbReference>
<dbReference type="Proteomes" id="UP000821845">
    <property type="component" value="Chromosome 3"/>
</dbReference>
<protein>
    <submittedName>
        <fullName evidence="1">Uncharacterized protein</fullName>
    </submittedName>
</protein>
<gene>
    <name evidence="1" type="ORF">HPB50_007003</name>
</gene>
<sequence length="345" mass="38683">MGDAPVISQSPYARSLDDAARKRYIEKLKLCGDVDPLLLGRDKLHFDVELVPRVEISDIKDLVHATCYIMHEQMKARKSLEAHNYLASGFVQEPQLKKVDDIVIVCGKPKRRLGAQSEFVSSIKYIVCTCVIKRRFVTSGKPYNLMDDSNPDWAPSCHLGYGAADRGVHGRTQRYERTKRRRRKATTTTTGVPSTLSPAADTSMPMDLALDGEPSLAGDSPDEERYKDETVQTDLTMADLQAMRAENERLTCNLYSVEQHLSTASQALDTDNQRYGIANETKALQHYEEALKNNGWDVQLQCSGLFVNPAHPWLGASPDAIVHDSSEEQPWGCVEVPLQFKRCRL</sequence>
<accession>A0ACB7SNF7</accession>
<evidence type="ECO:0000313" key="2">
    <source>
        <dbReference type="Proteomes" id="UP000821845"/>
    </source>
</evidence>